<comment type="similarity">
    <text evidence="3 4">Belongs to the universal ribosomal protein uL14 family.</text>
</comment>
<evidence type="ECO:0000313" key="7">
    <source>
        <dbReference type="Proteomes" id="UP000178794"/>
    </source>
</evidence>
<organism evidence="6 7">
    <name type="scientific">Candidatus Kaiserbacteria bacterium RIFCSPHIGHO2_02_FULL_50_50</name>
    <dbReference type="NCBI Taxonomy" id="1798492"/>
    <lineage>
        <taxon>Bacteria</taxon>
        <taxon>Candidatus Kaiseribacteriota</taxon>
    </lineage>
</organism>
<dbReference type="STRING" id="1798492.A3C89_02510"/>
<keyword evidence="3 5" id="KW-0699">rRNA-binding</keyword>
<dbReference type="AlphaFoldDB" id="A0A1F6DE88"/>
<dbReference type="HAMAP" id="MF_01367">
    <property type="entry name" value="Ribosomal_uL14"/>
    <property type="match status" value="1"/>
</dbReference>
<evidence type="ECO:0000256" key="1">
    <source>
        <dbReference type="ARBA" id="ARBA00022980"/>
    </source>
</evidence>
<keyword evidence="1 3" id="KW-0689">Ribosomal protein</keyword>
<keyword evidence="3 5" id="KW-0694">RNA-binding</keyword>
<comment type="caution">
    <text evidence="6">The sequence shown here is derived from an EMBL/GenBank/DDBJ whole genome shotgun (WGS) entry which is preliminary data.</text>
</comment>
<comment type="subunit">
    <text evidence="3">Part of the 50S ribosomal subunit. Forms a cluster with proteins L3 and L19. In the 70S ribosome, L14 and L19 interact and together make contacts with the 16S rRNA in bridges B5 and B8.</text>
</comment>
<name>A0A1F6DE88_9BACT</name>
<gene>
    <name evidence="3" type="primary">rplN</name>
    <name evidence="6" type="ORF">A3C89_02510</name>
</gene>
<accession>A0A1F6DE88</accession>
<dbReference type="CDD" id="cd00337">
    <property type="entry name" value="Ribosomal_uL14"/>
    <property type="match status" value="1"/>
</dbReference>
<evidence type="ECO:0000256" key="2">
    <source>
        <dbReference type="ARBA" id="ARBA00023274"/>
    </source>
</evidence>
<sequence length="126" mass="14015">MIQDRSIVQIADNSGGKVGRVFKVLGGSKKRYAGLGDIVVLSIQTAEPRKMVKKKDVVYGMVVRTKNKTRRADGSYISFDDNAVVLVEKDRKKKKEPRANRIFGPIPREIAETGFQKIISLAPEVV</sequence>
<dbReference type="NCBIfam" id="TIGR01067">
    <property type="entry name" value="rplN_bact"/>
    <property type="match status" value="1"/>
</dbReference>
<dbReference type="InterPro" id="IPR005745">
    <property type="entry name" value="Ribosomal_uL14_bac-type"/>
</dbReference>
<dbReference type="GO" id="GO:0006412">
    <property type="term" value="P:translation"/>
    <property type="evidence" value="ECO:0007669"/>
    <property type="project" value="UniProtKB-UniRule"/>
</dbReference>
<dbReference type="PANTHER" id="PTHR11761:SF3">
    <property type="entry name" value="LARGE RIBOSOMAL SUBUNIT PROTEIN UL14M"/>
    <property type="match status" value="1"/>
</dbReference>
<evidence type="ECO:0000313" key="6">
    <source>
        <dbReference type="EMBL" id="OGG59352.1"/>
    </source>
</evidence>
<dbReference type="Proteomes" id="UP000178794">
    <property type="component" value="Unassembled WGS sequence"/>
</dbReference>
<comment type="function">
    <text evidence="3 5">Binds to 23S rRNA. Forms part of two intersubunit bridges in the 70S ribosome.</text>
</comment>
<dbReference type="InterPro" id="IPR000218">
    <property type="entry name" value="Ribosomal_uL14"/>
</dbReference>
<dbReference type="EMBL" id="MFLF01000016">
    <property type="protein sequence ID" value="OGG59352.1"/>
    <property type="molecule type" value="Genomic_DNA"/>
</dbReference>
<dbReference type="SUPFAM" id="SSF50193">
    <property type="entry name" value="Ribosomal protein L14"/>
    <property type="match status" value="1"/>
</dbReference>
<dbReference type="GO" id="GO:0022625">
    <property type="term" value="C:cytosolic large ribosomal subunit"/>
    <property type="evidence" value="ECO:0007669"/>
    <property type="project" value="TreeGrafter"/>
</dbReference>
<dbReference type="Gene3D" id="2.40.150.20">
    <property type="entry name" value="Ribosomal protein L14"/>
    <property type="match status" value="1"/>
</dbReference>
<protein>
    <recommendedName>
        <fullName evidence="3">Large ribosomal subunit protein uL14</fullName>
    </recommendedName>
</protein>
<evidence type="ECO:0000256" key="4">
    <source>
        <dbReference type="RuleBase" id="RU003949"/>
    </source>
</evidence>
<keyword evidence="2 3" id="KW-0687">Ribonucleoprotein</keyword>
<dbReference type="InterPro" id="IPR036853">
    <property type="entry name" value="Ribosomal_uL14_sf"/>
</dbReference>
<dbReference type="PANTHER" id="PTHR11761">
    <property type="entry name" value="50S/60S RIBOSOMAL PROTEIN L14/L23"/>
    <property type="match status" value="1"/>
</dbReference>
<dbReference type="GO" id="GO:0003735">
    <property type="term" value="F:structural constituent of ribosome"/>
    <property type="evidence" value="ECO:0007669"/>
    <property type="project" value="InterPro"/>
</dbReference>
<reference evidence="6 7" key="1">
    <citation type="journal article" date="2016" name="Nat. Commun.">
        <title>Thousands of microbial genomes shed light on interconnected biogeochemical processes in an aquifer system.</title>
        <authorList>
            <person name="Anantharaman K."/>
            <person name="Brown C.T."/>
            <person name="Hug L.A."/>
            <person name="Sharon I."/>
            <person name="Castelle C.J."/>
            <person name="Probst A.J."/>
            <person name="Thomas B.C."/>
            <person name="Singh A."/>
            <person name="Wilkins M.J."/>
            <person name="Karaoz U."/>
            <person name="Brodie E.L."/>
            <person name="Williams K.H."/>
            <person name="Hubbard S.S."/>
            <person name="Banfield J.F."/>
        </authorList>
    </citation>
    <scope>NUCLEOTIDE SEQUENCE [LARGE SCALE GENOMIC DNA]</scope>
</reference>
<dbReference type="GO" id="GO:0070180">
    <property type="term" value="F:large ribosomal subunit rRNA binding"/>
    <property type="evidence" value="ECO:0007669"/>
    <property type="project" value="TreeGrafter"/>
</dbReference>
<dbReference type="Pfam" id="PF00238">
    <property type="entry name" value="Ribosomal_L14"/>
    <property type="match status" value="1"/>
</dbReference>
<proteinExistence type="inferred from homology"/>
<evidence type="ECO:0000256" key="3">
    <source>
        <dbReference type="HAMAP-Rule" id="MF_01367"/>
    </source>
</evidence>
<dbReference type="SMART" id="SM01374">
    <property type="entry name" value="Ribosomal_L14"/>
    <property type="match status" value="1"/>
</dbReference>
<evidence type="ECO:0000256" key="5">
    <source>
        <dbReference type="RuleBase" id="RU003950"/>
    </source>
</evidence>